<dbReference type="AlphaFoldDB" id="A0A8X7CGP7"/>
<accession>A0A8X7CGP7</accession>
<gene>
    <name evidence="1" type="ORF">TNIN_190041</name>
</gene>
<dbReference type="EMBL" id="BMAV01017030">
    <property type="protein sequence ID" value="GFY68373.1"/>
    <property type="molecule type" value="Genomic_DNA"/>
</dbReference>
<reference evidence="1" key="1">
    <citation type="submission" date="2020-08" db="EMBL/GenBank/DDBJ databases">
        <title>Multicomponent nature underlies the extraordinary mechanical properties of spider dragline silk.</title>
        <authorList>
            <person name="Kono N."/>
            <person name="Nakamura H."/>
            <person name="Mori M."/>
            <person name="Yoshida Y."/>
            <person name="Ohtoshi R."/>
            <person name="Malay A.D."/>
            <person name="Moran D.A.P."/>
            <person name="Tomita M."/>
            <person name="Numata K."/>
            <person name="Arakawa K."/>
        </authorList>
    </citation>
    <scope>NUCLEOTIDE SEQUENCE</scope>
</reference>
<protein>
    <submittedName>
        <fullName evidence="1">Uncharacterized protein</fullName>
    </submittedName>
</protein>
<name>A0A8X7CGP7_9ARAC</name>
<keyword evidence="2" id="KW-1185">Reference proteome</keyword>
<proteinExistence type="predicted"/>
<evidence type="ECO:0000313" key="2">
    <source>
        <dbReference type="Proteomes" id="UP000886998"/>
    </source>
</evidence>
<sequence length="80" mass="8929">MPPLSVIVFPQIKRTTALCLGKPPLSFLNNREIFASFTISPPDGADNKLLCKMFEAPKDTSLRIECNCGTCLFEHTPWNC</sequence>
<dbReference type="Proteomes" id="UP000886998">
    <property type="component" value="Unassembled WGS sequence"/>
</dbReference>
<comment type="caution">
    <text evidence="1">The sequence shown here is derived from an EMBL/GenBank/DDBJ whole genome shotgun (WGS) entry which is preliminary data.</text>
</comment>
<evidence type="ECO:0000313" key="1">
    <source>
        <dbReference type="EMBL" id="GFY68373.1"/>
    </source>
</evidence>
<organism evidence="1 2">
    <name type="scientific">Trichonephila inaurata madagascariensis</name>
    <dbReference type="NCBI Taxonomy" id="2747483"/>
    <lineage>
        <taxon>Eukaryota</taxon>
        <taxon>Metazoa</taxon>
        <taxon>Ecdysozoa</taxon>
        <taxon>Arthropoda</taxon>
        <taxon>Chelicerata</taxon>
        <taxon>Arachnida</taxon>
        <taxon>Araneae</taxon>
        <taxon>Araneomorphae</taxon>
        <taxon>Entelegynae</taxon>
        <taxon>Araneoidea</taxon>
        <taxon>Nephilidae</taxon>
        <taxon>Trichonephila</taxon>
        <taxon>Trichonephila inaurata</taxon>
    </lineage>
</organism>